<sequence length="49" mass="5802">MYDSPKTTRYGSSNINSTPYHMNSSNFFIQINRSHLLVVQCTRLPVYRY</sequence>
<evidence type="ECO:0000313" key="1">
    <source>
        <dbReference type="EMBL" id="PVH31764.1"/>
    </source>
</evidence>
<dbReference type="Gramene" id="PVH31764">
    <property type="protein sequence ID" value="PVH31764"/>
    <property type="gene ID" value="PAHAL_9G226000"/>
</dbReference>
<reference evidence="1" key="1">
    <citation type="submission" date="2018-04" db="EMBL/GenBank/DDBJ databases">
        <title>WGS assembly of Panicum hallii.</title>
        <authorList>
            <person name="Lovell J."/>
            <person name="Jenkins J."/>
            <person name="Lowry D."/>
            <person name="Mamidi S."/>
            <person name="Sreedasyam A."/>
            <person name="Weng X."/>
            <person name="Barry K."/>
            <person name="Bonette J."/>
            <person name="Campitelli B."/>
            <person name="Daum C."/>
            <person name="Gordon S."/>
            <person name="Gould B."/>
            <person name="Lipzen A."/>
            <person name="Macqueen A."/>
            <person name="Palacio-Mejia J."/>
            <person name="Plott C."/>
            <person name="Shakirov E."/>
            <person name="Shu S."/>
            <person name="Yoshinaga Y."/>
            <person name="Zane M."/>
            <person name="Rokhsar D."/>
            <person name="Grimwood J."/>
            <person name="Schmutz J."/>
            <person name="Juenger T."/>
        </authorList>
    </citation>
    <scope>NUCLEOTIDE SEQUENCE [LARGE SCALE GENOMIC DNA]</scope>
    <source>
        <strain evidence="1">FIL2</strain>
    </source>
</reference>
<proteinExistence type="predicted"/>
<organism evidence="1">
    <name type="scientific">Panicum hallii</name>
    <dbReference type="NCBI Taxonomy" id="206008"/>
    <lineage>
        <taxon>Eukaryota</taxon>
        <taxon>Viridiplantae</taxon>
        <taxon>Streptophyta</taxon>
        <taxon>Embryophyta</taxon>
        <taxon>Tracheophyta</taxon>
        <taxon>Spermatophyta</taxon>
        <taxon>Magnoliopsida</taxon>
        <taxon>Liliopsida</taxon>
        <taxon>Poales</taxon>
        <taxon>Poaceae</taxon>
        <taxon>PACMAD clade</taxon>
        <taxon>Panicoideae</taxon>
        <taxon>Panicodae</taxon>
        <taxon>Paniceae</taxon>
        <taxon>Panicinae</taxon>
        <taxon>Panicum</taxon>
        <taxon>Panicum sect. Panicum</taxon>
    </lineage>
</organism>
<protein>
    <submittedName>
        <fullName evidence="1">Uncharacterized protein</fullName>
    </submittedName>
</protein>
<dbReference type="AlphaFoldDB" id="A0A2T8I261"/>
<accession>A0A2T8I261</accession>
<dbReference type="Proteomes" id="UP000243499">
    <property type="component" value="Chromosome 9"/>
</dbReference>
<gene>
    <name evidence="1" type="ORF">PAHAL_9G226000</name>
</gene>
<dbReference type="EMBL" id="CM008054">
    <property type="protein sequence ID" value="PVH31764.1"/>
    <property type="molecule type" value="Genomic_DNA"/>
</dbReference>
<name>A0A2T8I261_9POAL</name>